<dbReference type="AlphaFoldDB" id="A0A2I8F042"/>
<sequence>MRTSICGPARSAGPCSRIQLRFRNGPVTTGNELMLYIIYCRDDPRVSQSIRLAHKDAHLAYLEKHAQLILLGGAMLAEDGKTRVGSTLILNVENLAQAEAFSANEPFRCAGLYESVTITRMRRAQWRPDLAPQTVE</sequence>
<organism evidence="3 4">
    <name type="scientific">Paraburkholderia terrae</name>
    <dbReference type="NCBI Taxonomy" id="311230"/>
    <lineage>
        <taxon>Bacteria</taxon>
        <taxon>Pseudomonadati</taxon>
        <taxon>Pseudomonadota</taxon>
        <taxon>Betaproteobacteria</taxon>
        <taxon>Burkholderiales</taxon>
        <taxon>Burkholderiaceae</taxon>
        <taxon>Paraburkholderia</taxon>
    </lineage>
</organism>
<dbReference type="Proteomes" id="UP000243502">
    <property type="component" value="Chromosome 3"/>
</dbReference>
<proteinExistence type="inferred from homology"/>
<dbReference type="PANTHER" id="PTHR33606:SF3">
    <property type="entry name" value="PROTEIN YCII"/>
    <property type="match status" value="1"/>
</dbReference>
<dbReference type="SUPFAM" id="SSF54909">
    <property type="entry name" value="Dimeric alpha+beta barrel"/>
    <property type="match status" value="1"/>
</dbReference>
<protein>
    <submittedName>
        <fullName evidence="3">YciI family protein</fullName>
    </submittedName>
</protein>
<dbReference type="EMBL" id="CP026113">
    <property type="protein sequence ID" value="AUT65002.1"/>
    <property type="molecule type" value="Genomic_DNA"/>
</dbReference>
<name>A0A2I8F042_9BURK</name>
<evidence type="ECO:0000313" key="4">
    <source>
        <dbReference type="Proteomes" id="UP000243502"/>
    </source>
</evidence>
<evidence type="ECO:0000313" key="3">
    <source>
        <dbReference type="EMBL" id="AUT65002.1"/>
    </source>
</evidence>
<evidence type="ECO:0000259" key="2">
    <source>
        <dbReference type="Pfam" id="PF03795"/>
    </source>
</evidence>
<dbReference type="Gene3D" id="3.30.70.1060">
    <property type="entry name" value="Dimeric alpha+beta barrel"/>
    <property type="match status" value="1"/>
</dbReference>
<accession>A0A2I8F042</accession>
<feature type="domain" description="YCII-related" evidence="2">
    <location>
        <begin position="34"/>
        <end position="121"/>
    </location>
</feature>
<dbReference type="InterPro" id="IPR011008">
    <property type="entry name" value="Dimeric_a/b-barrel"/>
</dbReference>
<dbReference type="InterPro" id="IPR051807">
    <property type="entry name" value="Sec-metab_biosynth-assoc"/>
</dbReference>
<comment type="similarity">
    <text evidence="1">Belongs to the YciI family.</text>
</comment>
<evidence type="ECO:0000256" key="1">
    <source>
        <dbReference type="ARBA" id="ARBA00007689"/>
    </source>
</evidence>
<dbReference type="InterPro" id="IPR005545">
    <property type="entry name" value="YCII"/>
</dbReference>
<dbReference type="PANTHER" id="PTHR33606">
    <property type="entry name" value="PROTEIN YCII"/>
    <property type="match status" value="1"/>
</dbReference>
<gene>
    <name evidence="3" type="ORF">C2L65_36025</name>
</gene>
<dbReference type="KEGG" id="pter:C2L65_36025"/>
<dbReference type="Pfam" id="PF03795">
    <property type="entry name" value="YCII"/>
    <property type="match status" value="1"/>
</dbReference>
<reference evidence="3 4" key="1">
    <citation type="submission" date="2018-01" db="EMBL/GenBank/DDBJ databases">
        <title>Species boundaries and ecological features among Paraburkholderia terrae DSMZ17804T, P. hospita DSMZ17164T and P. caribensis DSMZ13236T.</title>
        <authorList>
            <person name="Pratama A.A."/>
        </authorList>
    </citation>
    <scope>NUCLEOTIDE SEQUENCE [LARGE SCALE GENOMIC DNA]</scope>
    <source>
        <strain evidence="3 4">DSM 17804</strain>
    </source>
</reference>